<feature type="transmembrane region" description="Helical" evidence="1">
    <location>
        <begin position="350"/>
        <end position="369"/>
    </location>
</feature>
<feature type="transmembrane region" description="Helical" evidence="1">
    <location>
        <begin position="326"/>
        <end position="344"/>
    </location>
</feature>
<feature type="transmembrane region" description="Helical" evidence="1">
    <location>
        <begin position="80"/>
        <end position="96"/>
    </location>
</feature>
<keyword evidence="1" id="KW-0812">Transmembrane</keyword>
<keyword evidence="1" id="KW-0472">Membrane</keyword>
<keyword evidence="4" id="KW-1185">Reference proteome</keyword>
<dbReference type="OrthoDB" id="306876at2759"/>
<evidence type="ECO:0000313" key="3">
    <source>
        <dbReference type="EMBL" id="CDW82290.1"/>
    </source>
</evidence>
<evidence type="ECO:0000256" key="1">
    <source>
        <dbReference type="SAM" id="Phobius"/>
    </source>
</evidence>
<dbReference type="InterPro" id="IPR000620">
    <property type="entry name" value="EamA_dom"/>
</dbReference>
<evidence type="ECO:0000259" key="2">
    <source>
        <dbReference type="Pfam" id="PF00892"/>
    </source>
</evidence>
<dbReference type="EMBL" id="CCKQ01010772">
    <property type="protein sequence ID" value="CDW82290.1"/>
    <property type="molecule type" value="Genomic_DNA"/>
</dbReference>
<feature type="transmembrane region" description="Helical" evidence="1">
    <location>
        <begin position="296"/>
        <end position="319"/>
    </location>
</feature>
<dbReference type="GO" id="GO:0016020">
    <property type="term" value="C:membrane"/>
    <property type="evidence" value="ECO:0007669"/>
    <property type="project" value="InterPro"/>
</dbReference>
<feature type="transmembrane region" description="Helical" evidence="1">
    <location>
        <begin position="116"/>
        <end position="134"/>
    </location>
</feature>
<feature type="domain" description="EamA" evidence="2">
    <location>
        <begin position="230"/>
        <end position="363"/>
    </location>
</feature>
<feature type="domain" description="EamA" evidence="2">
    <location>
        <begin position="82"/>
        <end position="216"/>
    </location>
</feature>
<dbReference type="Pfam" id="PF00892">
    <property type="entry name" value="EamA"/>
    <property type="match status" value="2"/>
</dbReference>
<accession>A0A078AIY7</accession>
<dbReference type="AlphaFoldDB" id="A0A078AIY7"/>
<feature type="transmembrane region" description="Helical" evidence="1">
    <location>
        <begin position="146"/>
        <end position="170"/>
    </location>
</feature>
<dbReference type="InterPro" id="IPR037185">
    <property type="entry name" value="EmrE-like"/>
</dbReference>
<feature type="transmembrane region" description="Helical" evidence="1">
    <location>
        <begin position="200"/>
        <end position="217"/>
    </location>
</feature>
<feature type="transmembrane region" description="Helical" evidence="1">
    <location>
        <begin position="176"/>
        <end position="193"/>
    </location>
</feature>
<organism evidence="3 4">
    <name type="scientific">Stylonychia lemnae</name>
    <name type="common">Ciliate</name>
    <dbReference type="NCBI Taxonomy" id="5949"/>
    <lineage>
        <taxon>Eukaryota</taxon>
        <taxon>Sar</taxon>
        <taxon>Alveolata</taxon>
        <taxon>Ciliophora</taxon>
        <taxon>Intramacronucleata</taxon>
        <taxon>Spirotrichea</taxon>
        <taxon>Stichotrichia</taxon>
        <taxon>Sporadotrichida</taxon>
        <taxon>Oxytrichidae</taxon>
        <taxon>Stylonychinae</taxon>
        <taxon>Stylonychia</taxon>
    </lineage>
</organism>
<dbReference type="Proteomes" id="UP000039865">
    <property type="component" value="Unassembled WGS sequence"/>
</dbReference>
<dbReference type="PANTHER" id="PTHR22911">
    <property type="entry name" value="ACYL-MALONYL CONDENSING ENZYME-RELATED"/>
    <property type="match status" value="1"/>
</dbReference>
<evidence type="ECO:0000313" key="4">
    <source>
        <dbReference type="Proteomes" id="UP000039865"/>
    </source>
</evidence>
<gene>
    <name evidence="3" type="primary">Contig12575.g13416</name>
    <name evidence="3" type="ORF">STYLEM_11320</name>
</gene>
<dbReference type="Gene3D" id="1.10.3730.20">
    <property type="match status" value="1"/>
</dbReference>
<dbReference type="InParanoid" id="A0A078AIY7"/>
<protein>
    <submittedName>
        <fullName evidence="3">Membrane protein</fullName>
    </submittedName>
</protein>
<name>A0A078AIY7_STYLE</name>
<feature type="transmembrane region" description="Helical" evidence="1">
    <location>
        <begin position="261"/>
        <end position="284"/>
    </location>
</feature>
<dbReference type="SUPFAM" id="SSF103481">
    <property type="entry name" value="Multidrug resistance efflux transporter EmrE"/>
    <property type="match status" value="1"/>
</dbReference>
<keyword evidence="1" id="KW-1133">Transmembrane helix</keyword>
<proteinExistence type="predicted"/>
<sequence length="376" mass="42885">MEFVSSFNREFTSVTKSRTFNKSDQLTPNKQYHSFTDRKKVVEEMEYQNSEGTEVINRGLSPNSSPTSARSSQLVQHYNAVRGLVCGFIAACSAGLQLDLIKIMLFYTDIGVFELVYQRSLTAFILVSLILYYLKISPFEIDKKALPYAFIRIIGSAAGFLLMIFSLEIIPVSKTVVIVYNPFISSLISYVTIGEKMSKHDILCFLVCTVGVVLLTDPLNSKIMSYKDILGIVLALGSAVSFNLSYVALRKIKDRPVNSWVLVFYIMVINLVFMPGVFLTYDVYKNQFTHYSNEVWILIILTGILTLSTLYFTNLMFYYEKAGRGAAYSNFELIFTYFFDVFYMKNNFKFIEVIGAWLIVMANIYLYVLKSLGMLN</sequence>
<reference evidence="3 4" key="1">
    <citation type="submission" date="2014-06" db="EMBL/GenBank/DDBJ databases">
        <authorList>
            <person name="Swart Estienne"/>
        </authorList>
    </citation>
    <scope>NUCLEOTIDE SEQUENCE [LARGE SCALE GENOMIC DNA]</scope>
    <source>
        <strain evidence="3 4">130c</strain>
    </source>
</reference>
<feature type="transmembrane region" description="Helical" evidence="1">
    <location>
        <begin position="229"/>
        <end position="249"/>
    </location>
</feature>